<proteinExistence type="predicted"/>
<dbReference type="Pfam" id="PF14021">
    <property type="entry name" value="TNT"/>
    <property type="match status" value="1"/>
</dbReference>
<protein>
    <recommendedName>
        <fullName evidence="2">TNT domain-containing protein</fullName>
    </recommendedName>
</protein>
<evidence type="ECO:0000313" key="3">
    <source>
        <dbReference type="EMBL" id="KAK3389531.1"/>
    </source>
</evidence>
<keyword evidence="4" id="KW-1185">Reference proteome</keyword>
<feature type="signal peptide" evidence="1">
    <location>
        <begin position="1"/>
        <end position="20"/>
    </location>
</feature>
<dbReference type="EMBL" id="JAULSW010000002">
    <property type="protein sequence ID" value="KAK3389531.1"/>
    <property type="molecule type" value="Genomic_DNA"/>
</dbReference>
<organism evidence="3 4">
    <name type="scientific">Podospora didyma</name>
    <dbReference type="NCBI Taxonomy" id="330526"/>
    <lineage>
        <taxon>Eukaryota</taxon>
        <taxon>Fungi</taxon>
        <taxon>Dikarya</taxon>
        <taxon>Ascomycota</taxon>
        <taxon>Pezizomycotina</taxon>
        <taxon>Sordariomycetes</taxon>
        <taxon>Sordariomycetidae</taxon>
        <taxon>Sordariales</taxon>
        <taxon>Podosporaceae</taxon>
        <taxon>Podospora</taxon>
    </lineage>
</organism>
<gene>
    <name evidence="3" type="ORF">B0H63DRAFT_537511</name>
</gene>
<dbReference type="PANTHER" id="PTHR42059">
    <property type="entry name" value="TNT DOMAIN-CONTAINING PROTEIN"/>
    <property type="match status" value="1"/>
</dbReference>
<evidence type="ECO:0000256" key="1">
    <source>
        <dbReference type="SAM" id="SignalP"/>
    </source>
</evidence>
<dbReference type="InterPro" id="IPR053024">
    <property type="entry name" value="Fungal_surface_NADase"/>
</dbReference>
<dbReference type="AlphaFoldDB" id="A0AAE0NXJ7"/>
<keyword evidence="1" id="KW-0732">Signal</keyword>
<comment type="caution">
    <text evidence="3">The sequence shown here is derived from an EMBL/GenBank/DDBJ whole genome shotgun (WGS) entry which is preliminary data.</text>
</comment>
<reference evidence="3" key="2">
    <citation type="submission" date="2023-06" db="EMBL/GenBank/DDBJ databases">
        <authorList>
            <consortium name="Lawrence Berkeley National Laboratory"/>
            <person name="Haridas S."/>
            <person name="Hensen N."/>
            <person name="Bonometti L."/>
            <person name="Westerberg I."/>
            <person name="Brannstrom I.O."/>
            <person name="Guillou S."/>
            <person name="Cros-Aarteil S."/>
            <person name="Calhoun S."/>
            <person name="Kuo A."/>
            <person name="Mondo S."/>
            <person name="Pangilinan J."/>
            <person name="Riley R."/>
            <person name="LaButti K."/>
            <person name="Andreopoulos B."/>
            <person name="Lipzen A."/>
            <person name="Chen C."/>
            <person name="Yanf M."/>
            <person name="Daum C."/>
            <person name="Ng V."/>
            <person name="Clum A."/>
            <person name="Steindorff A."/>
            <person name="Ohm R."/>
            <person name="Martin F."/>
            <person name="Silar P."/>
            <person name="Natvig D."/>
            <person name="Lalanne C."/>
            <person name="Gautier V."/>
            <person name="Ament-velasquez S.L."/>
            <person name="Kruys A."/>
            <person name="Hutchinson M.I."/>
            <person name="Powell A.J."/>
            <person name="Barry K."/>
            <person name="Miller A.N."/>
            <person name="Grigoriev I.V."/>
            <person name="Debuchy R."/>
            <person name="Gladieux P."/>
            <person name="Thoren M.H."/>
            <person name="Johannesson H."/>
        </authorList>
    </citation>
    <scope>NUCLEOTIDE SEQUENCE</scope>
    <source>
        <strain evidence="3">CBS 232.78</strain>
    </source>
</reference>
<evidence type="ECO:0000313" key="4">
    <source>
        <dbReference type="Proteomes" id="UP001285441"/>
    </source>
</evidence>
<dbReference type="InterPro" id="IPR025331">
    <property type="entry name" value="TNT"/>
</dbReference>
<feature type="chain" id="PRO_5042277153" description="TNT domain-containing protein" evidence="1">
    <location>
        <begin position="21"/>
        <end position="141"/>
    </location>
</feature>
<sequence length="141" mass="15727">MKFQTFIAAIVAGLLTVAEAKCKIPPRKTGAYCRGTNYNQTLEKQYMCGDYRLGPPILPQTVLLSWELEYDGPYDGLCPGQFLGRWWDDSASRSRPGDHIPISGNLTLPRGTLIDRFGDETGNFASPYGAPYIQRALHLRT</sequence>
<feature type="domain" description="TNT" evidence="2">
    <location>
        <begin position="107"/>
        <end position="139"/>
    </location>
</feature>
<evidence type="ECO:0000259" key="2">
    <source>
        <dbReference type="Pfam" id="PF14021"/>
    </source>
</evidence>
<reference evidence="3" key="1">
    <citation type="journal article" date="2023" name="Mol. Phylogenet. Evol.">
        <title>Genome-scale phylogeny and comparative genomics of the fungal order Sordariales.</title>
        <authorList>
            <person name="Hensen N."/>
            <person name="Bonometti L."/>
            <person name="Westerberg I."/>
            <person name="Brannstrom I.O."/>
            <person name="Guillou S."/>
            <person name="Cros-Aarteil S."/>
            <person name="Calhoun S."/>
            <person name="Haridas S."/>
            <person name="Kuo A."/>
            <person name="Mondo S."/>
            <person name="Pangilinan J."/>
            <person name="Riley R."/>
            <person name="LaButti K."/>
            <person name="Andreopoulos B."/>
            <person name="Lipzen A."/>
            <person name="Chen C."/>
            <person name="Yan M."/>
            <person name="Daum C."/>
            <person name="Ng V."/>
            <person name="Clum A."/>
            <person name="Steindorff A."/>
            <person name="Ohm R.A."/>
            <person name="Martin F."/>
            <person name="Silar P."/>
            <person name="Natvig D.O."/>
            <person name="Lalanne C."/>
            <person name="Gautier V."/>
            <person name="Ament-Velasquez S.L."/>
            <person name="Kruys A."/>
            <person name="Hutchinson M.I."/>
            <person name="Powell A.J."/>
            <person name="Barry K."/>
            <person name="Miller A.N."/>
            <person name="Grigoriev I.V."/>
            <person name="Debuchy R."/>
            <person name="Gladieux P."/>
            <person name="Hiltunen Thoren M."/>
            <person name="Johannesson H."/>
        </authorList>
    </citation>
    <scope>NUCLEOTIDE SEQUENCE</scope>
    <source>
        <strain evidence="3">CBS 232.78</strain>
    </source>
</reference>
<dbReference type="Proteomes" id="UP001285441">
    <property type="component" value="Unassembled WGS sequence"/>
</dbReference>
<name>A0AAE0NXJ7_9PEZI</name>
<accession>A0AAE0NXJ7</accession>
<dbReference type="GO" id="GO:0050135">
    <property type="term" value="F:NADP+ nucleosidase activity"/>
    <property type="evidence" value="ECO:0007669"/>
    <property type="project" value="InterPro"/>
</dbReference>
<dbReference type="PANTHER" id="PTHR42059:SF1">
    <property type="entry name" value="TNT DOMAIN-CONTAINING PROTEIN"/>
    <property type="match status" value="1"/>
</dbReference>